<dbReference type="InterPro" id="IPR043128">
    <property type="entry name" value="Rev_trsase/Diguanyl_cyclase"/>
</dbReference>
<sequence>MTIPSQSSSRDWEMQPEEVESQQTETTRSGQETHQASSESLGQGSYVDGAHHSSPDDDQAASSQEESISAGSVVRNFDSANFDVVKKPNITDTESKNLDTQNTEGVESTVQSSIASQGDGAQGAKGQDQGVTHESCSIWVGNTRAYRETAQGGSPDENAAADADAADLSVSSSQVGAGNEASGASGDAIGAEVALGDVAGEYAANSEQNDSWGAYHQQGVTKRLGAFNKAKGSKRFSSSDTSAYKGGRSDNMCNTPRRKARSLKKSITMLIMPFIVVWSLIMVVTEFQMQNLRNASQDLLGADIPGVELSDTLQKDMLQVAYHVDLLAQSMNITMAYSNYNSLKVLVNAPYLHQIPEISSELDKLRAGIDRLYQEKSELHFRTKQVFNTWLAYYGAVEHFCILTGQIGAIYEISMHDHSLIMHGYSTLAKMISRHTVSLDKYIRPQCDVVFSYFDDHPEDISSYVHKSHIFARHKETESAHAAAAITGAAANINELSNYDHLKLPDSDEWVHKERRLAGTDINSLEAMAAADEEYAAANDAADAAAVAASAAKAQSVEEQIDEALKEQKTQLGADATEQRVGPGLGTDTEYDRQGRKDASAIDSAINSALSKSYGYESSHITSAGSASAEINTDVAVQTGGSELSEIDQRLAEINAEERMDMLHQHSESMDYFDKYNVEKPDQVVSSAVHSALMPLAQNPEIVEEEEEQRTAAADTAAINSADAAAAIETVAQINAHTGATVISIPSGTGEQSVQVVTAPSSSRGDFNTHLIANESAIGGANAPARIKGINSNSLSRNEKYLFTCRTYTKAYEDLQTLFGVQDKSMRQFKNTYSEVLEAITNIKQYSNAMVKKPVATVASDVVAATDRLSLWLWFMVFAVIVSICYGYTFVSNVFVKPTRRLLELVKEFSDTYRVPDPREVSLREEQEIIATLQPILHNYGSLVQNNIDLKRLNTKLGKLYYFDGLTHLYNRQALEEISAQIPMLNNNSAIVLLDIDHLFDYNVARGRLAGDDAIALIASTIKSNIAPERDLLFRYSGDEFCLVLSQISYHETIMLCDHLLQKIETLQLKYRTSLGTKDTKLLKAAEGQDPMQAHQAQVDNASAAESLDKERSALGDGNGLEDNDLDSAGKFKAVRARSKNVRVLTISIGVSYVDENMQHKTKAVKEHLEFARQALHLAKLSGESSFHVYEIIPDLQTDAPQRDESDYEPNEQRETAEHLARRTVLSKYSADAGEEAEL</sequence>
<feature type="region of interest" description="Disordered" evidence="3">
    <location>
        <begin position="1089"/>
        <end position="1121"/>
    </location>
</feature>
<dbReference type="AlphaFoldDB" id="A0A9D1WG88"/>
<dbReference type="InterPro" id="IPR050469">
    <property type="entry name" value="Diguanylate_Cyclase"/>
</dbReference>
<dbReference type="Proteomes" id="UP000886829">
    <property type="component" value="Unassembled WGS sequence"/>
</dbReference>
<dbReference type="SMART" id="SM00267">
    <property type="entry name" value="GGDEF"/>
    <property type="match status" value="1"/>
</dbReference>
<reference evidence="6" key="2">
    <citation type="submission" date="2021-04" db="EMBL/GenBank/DDBJ databases">
        <authorList>
            <person name="Gilroy R."/>
        </authorList>
    </citation>
    <scope>NUCLEOTIDE SEQUENCE</scope>
    <source>
        <strain evidence="6">USASDec5-558</strain>
    </source>
</reference>
<feature type="compositionally biased region" description="Basic and acidic residues" evidence="3">
    <location>
        <begin position="1201"/>
        <end position="1221"/>
    </location>
</feature>
<dbReference type="EMBL" id="DXEV01000178">
    <property type="protein sequence ID" value="HIX57602.1"/>
    <property type="molecule type" value="Genomic_DNA"/>
</dbReference>
<feature type="region of interest" description="Disordered" evidence="3">
    <location>
        <begin position="238"/>
        <end position="257"/>
    </location>
</feature>
<feature type="region of interest" description="Disordered" evidence="3">
    <location>
        <begin position="1"/>
        <end position="130"/>
    </location>
</feature>
<dbReference type="InterPro" id="IPR000160">
    <property type="entry name" value="GGDEF_dom"/>
</dbReference>
<evidence type="ECO:0000313" key="7">
    <source>
        <dbReference type="Proteomes" id="UP000886829"/>
    </source>
</evidence>
<comment type="caution">
    <text evidence="6">The sequence shown here is derived from an EMBL/GenBank/DDBJ whole genome shotgun (WGS) entry which is preliminary data.</text>
</comment>
<gene>
    <name evidence="6" type="ORF">H9850_09065</name>
</gene>
<keyword evidence="4" id="KW-1133">Transmembrane helix</keyword>
<evidence type="ECO:0000256" key="1">
    <source>
        <dbReference type="ARBA" id="ARBA00012528"/>
    </source>
</evidence>
<dbReference type="GO" id="GO:0005886">
    <property type="term" value="C:plasma membrane"/>
    <property type="evidence" value="ECO:0007669"/>
    <property type="project" value="TreeGrafter"/>
</dbReference>
<reference evidence="6" key="1">
    <citation type="journal article" date="2021" name="PeerJ">
        <title>Extensive microbial diversity within the chicken gut microbiome revealed by metagenomics and culture.</title>
        <authorList>
            <person name="Gilroy R."/>
            <person name="Ravi A."/>
            <person name="Getino M."/>
            <person name="Pursley I."/>
            <person name="Horton D.L."/>
            <person name="Alikhan N.F."/>
            <person name="Baker D."/>
            <person name="Gharbi K."/>
            <person name="Hall N."/>
            <person name="Watson M."/>
            <person name="Adriaenssens E.M."/>
            <person name="Foster-Nyarko E."/>
            <person name="Jarju S."/>
            <person name="Secka A."/>
            <person name="Antonio M."/>
            <person name="Oren A."/>
            <person name="Chaudhuri R.R."/>
            <person name="La Ragione R."/>
            <person name="Hildebrand F."/>
            <person name="Pallen M.J."/>
        </authorList>
    </citation>
    <scope>NUCLEOTIDE SEQUENCE</scope>
    <source>
        <strain evidence="6">USASDec5-558</strain>
    </source>
</reference>
<feature type="compositionally biased region" description="Polar residues" evidence="3">
    <location>
        <begin position="21"/>
        <end position="43"/>
    </location>
</feature>
<dbReference type="CDD" id="cd01949">
    <property type="entry name" value="GGDEF"/>
    <property type="match status" value="1"/>
</dbReference>
<feature type="region of interest" description="Disordered" evidence="3">
    <location>
        <begin position="576"/>
        <end position="599"/>
    </location>
</feature>
<dbReference type="Pfam" id="PF00990">
    <property type="entry name" value="GGDEF"/>
    <property type="match status" value="1"/>
</dbReference>
<feature type="compositionally biased region" description="Low complexity" evidence="3">
    <location>
        <begin position="117"/>
        <end position="130"/>
    </location>
</feature>
<dbReference type="EC" id="2.7.7.65" evidence="1"/>
<dbReference type="InterPro" id="IPR029787">
    <property type="entry name" value="Nucleotide_cyclase"/>
</dbReference>
<evidence type="ECO:0000256" key="4">
    <source>
        <dbReference type="SAM" id="Phobius"/>
    </source>
</evidence>
<dbReference type="GO" id="GO:1902201">
    <property type="term" value="P:negative regulation of bacterial-type flagellum-dependent cell motility"/>
    <property type="evidence" value="ECO:0007669"/>
    <property type="project" value="TreeGrafter"/>
</dbReference>
<feature type="compositionally biased region" description="Polar residues" evidence="3">
    <location>
        <begin position="98"/>
        <end position="116"/>
    </location>
</feature>
<evidence type="ECO:0000256" key="3">
    <source>
        <dbReference type="SAM" id="MobiDB-lite"/>
    </source>
</evidence>
<dbReference type="SUPFAM" id="SSF55073">
    <property type="entry name" value="Nucleotide cyclase"/>
    <property type="match status" value="1"/>
</dbReference>
<protein>
    <recommendedName>
        <fullName evidence="1">diguanylate cyclase</fullName>
        <ecNumber evidence="1">2.7.7.65</ecNumber>
    </recommendedName>
</protein>
<evidence type="ECO:0000313" key="6">
    <source>
        <dbReference type="EMBL" id="HIX57602.1"/>
    </source>
</evidence>
<evidence type="ECO:0000256" key="2">
    <source>
        <dbReference type="ARBA" id="ARBA00034247"/>
    </source>
</evidence>
<dbReference type="PANTHER" id="PTHR45138">
    <property type="entry name" value="REGULATORY COMPONENTS OF SENSORY TRANSDUCTION SYSTEM"/>
    <property type="match status" value="1"/>
</dbReference>
<feature type="transmembrane region" description="Helical" evidence="4">
    <location>
        <begin position="871"/>
        <end position="891"/>
    </location>
</feature>
<dbReference type="GO" id="GO:0052621">
    <property type="term" value="F:diguanylate cyclase activity"/>
    <property type="evidence" value="ECO:0007669"/>
    <property type="project" value="UniProtKB-EC"/>
</dbReference>
<accession>A0A9D1WG88</accession>
<feature type="compositionally biased region" description="Basic and acidic residues" evidence="3">
    <location>
        <begin position="590"/>
        <end position="599"/>
    </location>
</feature>
<evidence type="ECO:0000259" key="5">
    <source>
        <dbReference type="PROSITE" id="PS50887"/>
    </source>
</evidence>
<proteinExistence type="predicted"/>
<dbReference type="PROSITE" id="PS50887">
    <property type="entry name" value="GGDEF"/>
    <property type="match status" value="1"/>
</dbReference>
<dbReference type="GO" id="GO:0043709">
    <property type="term" value="P:cell adhesion involved in single-species biofilm formation"/>
    <property type="evidence" value="ECO:0007669"/>
    <property type="project" value="TreeGrafter"/>
</dbReference>
<keyword evidence="4" id="KW-0472">Membrane</keyword>
<name>A0A9D1WG88_9GAMM</name>
<dbReference type="PANTHER" id="PTHR45138:SF9">
    <property type="entry name" value="DIGUANYLATE CYCLASE DGCM-RELATED"/>
    <property type="match status" value="1"/>
</dbReference>
<keyword evidence="4" id="KW-0812">Transmembrane</keyword>
<feature type="region of interest" description="Disordered" evidence="3">
    <location>
        <begin position="148"/>
        <end position="184"/>
    </location>
</feature>
<feature type="domain" description="GGDEF" evidence="5">
    <location>
        <begin position="987"/>
        <end position="1192"/>
    </location>
</feature>
<organism evidence="6 7">
    <name type="scientific">Candidatus Anaerobiospirillum pullistercoris</name>
    <dbReference type="NCBI Taxonomy" id="2838452"/>
    <lineage>
        <taxon>Bacteria</taxon>
        <taxon>Pseudomonadati</taxon>
        <taxon>Pseudomonadota</taxon>
        <taxon>Gammaproteobacteria</taxon>
        <taxon>Aeromonadales</taxon>
        <taxon>Succinivibrionaceae</taxon>
        <taxon>Anaerobiospirillum</taxon>
    </lineage>
</organism>
<comment type="catalytic activity">
    <reaction evidence="2">
        <text>2 GTP = 3',3'-c-di-GMP + 2 diphosphate</text>
        <dbReference type="Rhea" id="RHEA:24898"/>
        <dbReference type="ChEBI" id="CHEBI:33019"/>
        <dbReference type="ChEBI" id="CHEBI:37565"/>
        <dbReference type="ChEBI" id="CHEBI:58805"/>
        <dbReference type="EC" id="2.7.7.65"/>
    </reaction>
</comment>
<feature type="compositionally biased region" description="Low complexity" evidence="3">
    <location>
        <begin position="60"/>
        <end position="72"/>
    </location>
</feature>
<feature type="region of interest" description="Disordered" evidence="3">
    <location>
        <begin position="1198"/>
        <end position="1239"/>
    </location>
</feature>
<dbReference type="Gene3D" id="3.30.70.270">
    <property type="match status" value="1"/>
</dbReference>
<feature type="transmembrane region" description="Helical" evidence="4">
    <location>
        <begin position="267"/>
        <end position="285"/>
    </location>
</feature>
<dbReference type="NCBIfam" id="TIGR00254">
    <property type="entry name" value="GGDEF"/>
    <property type="match status" value="1"/>
</dbReference>